<comment type="caution">
    <text evidence="2">The sequence shown here is derived from an EMBL/GenBank/DDBJ whole genome shotgun (WGS) entry which is preliminary data.</text>
</comment>
<feature type="chain" id="PRO_5045104366" evidence="1">
    <location>
        <begin position="22"/>
        <end position="399"/>
    </location>
</feature>
<dbReference type="SUPFAM" id="SSF56935">
    <property type="entry name" value="Porins"/>
    <property type="match status" value="1"/>
</dbReference>
<protein>
    <submittedName>
        <fullName evidence="2">DcaP family trimeric outer membrane transporter</fullName>
    </submittedName>
</protein>
<evidence type="ECO:0000313" key="2">
    <source>
        <dbReference type="EMBL" id="MFD2094986.1"/>
    </source>
</evidence>
<accession>A0ABW4XHH5</accession>
<gene>
    <name evidence="2" type="ORF">ACFSJ3_03255</name>
</gene>
<organism evidence="2 3">
    <name type="scientific">Corallincola platygyrae</name>
    <dbReference type="NCBI Taxonomy" id="1193278"/>
    <lineage>
        <taxon>Bacteria</taxon>
        <taxon>Pseudomonadati</taxon>
        <taxon>Pseudomonadota</taxon>
        <taxon>Gammaproteobacteria</taxon>
        <taxon>Alteromonadales</taxon>
        <taxon>Psychromonadaceae</taxon>
        <taxon>Corallincola</taxon>
    </lineage>
</organism>
<dbReference type="Pfam" id="PF19577">
    <property type="entry name" value="DcaP"/>
    <property type="match status" value="1"/>
</dbReference>
<dbReference type="Proteomes" id="UP001597380">
    <property type="component" value="Unassembled WGS sequence"/>
</dbReference>
<evidence type="ECO:0000256" key="1">
    <source>
        <dbReference type="SAM" id="SignalP"/>
    </source>
</evidence>
<evidence type="ECO:0000313" key="3">
    <source>
        <dbReference type="Proteomes" id="UP001597380"/>
    </source>
</evidence>
<name>A0ABW4XHH5_9GAMM</name>
<keyword evidence="3" id="KW-1185">Reference proteome</keyword>
<keyword evidence="1" id="KW-0732">Signal</keyword>
<feature type="signal peptide" evidence="1">
    <location>
        <begin position="1"/>
        <end position="21"/>
    </location>
</feature>
<reference evidence="3" key="1">
    <citation type="journal article" date="2019" name="Int. J. Syst. Evol. Microbiol.">
        <title>The Global Catalogue of Microorganisms (GCM) 10K type strain sequencing project: providing services to taxonomists for standard genome sequencing and annotation.</title>
        <authorList>
            <consortium name="The Broad Institute Genomics Platform"/>
            <consortium name="The Broad Institute Genome Sequencing Center for Infectious Disease"/>
            <person name="Wu L."/>
            <person name="Ma J."/>
        </authorList>
    </citation>
    <scope>NUCLEOTIDE SEQUENCE [LARGE SCALE GENOMIC DNA]</scope>
    <source>
        <strain evidence="3">CGMCC 1.10992</strain>
    </source>
</reference>
<sequence length="399" mass="44026">MRISSLAMAIGLTLTCSSAGAAVKLQTVGDLMENTEFSFGGYIKLDAFWSDYSDGKLSSNNIGRQFYVPSTIPVCTDPNGCDEGDTTMDAHARTTRFNFGTVTKMEDHTIKTFLELDFTATPGGNERVSNSYEPRIRHAFFTFDDWLFGQTWTTFQNTAVLPEAVDFIGVSESTVFERQAMVRYTMGNWQFALENPETTYTPYSGGADQPGGGRVDSDDSMLPDGIVRYNMSTDYGQYVVAGMVRQLEYDAADNDDTTVGYGVSFSGKIPLGKDDIRFMVTGGSGVGRYLGLNFINGAVLDEDGGLEAIDSVAGFVSYRHWWGDKWRSNFYVGGIEADNDDQYTGMYANKSAYSAHANLMYSPVPRMTFGVELMYAERELESGDTGDMTRLMFGAKYAL</sequence>
<dbReference type="RefSeq" id="WP_345337964.1">
    <property type="nucleotide sequence ID" value="NZ_BAABLI010000004.1"/>
</dbReference>
<proteinExistence type="predicted"/>
<dbReference type="EMBL" id="JBHUHT010000007">
    <property type="protein sequence ID" value="MFD2094986.1"/>
    <property type="molecule type" value="Genomic_DNA"/>
</dbReference>
<dbReference type="InterPro" id="IPR045748">
    <property type="entry name" value="DcaP"/>
</dbReference>